<feature type="repeat" description="ANK" evidence="3">
    <location>
        <begin position="315"/>
        <end position="344"/>
    </location>
</feature>
<protein>
    <submittedName>
        <fullName evidence="4">Uncharacterized protein</fullName>
    </submittedName>
</protein>
<dbReference type="RefSeq" id="XP_025566975.1">
    <property type="nucleotide sequence ID" value="XM_025708009.1"/>
</dbReference>
<dbReference type="InterPro" id="IPR002110">
    <property type="entry name" value="Ankyrin_rpt"/>
</dbReference>
<dbReference type="InterPro" id="IPR036770">
    <property type="entry name" value="Ankyrin_rpt-contain_sf"/>
</dbReference>
<dbReference type="Gene3D" id="1.25.40.20">
    <property type="entry name" value="Ankyrin repeat-containing domain"/>
    <property type="match status" value="1"/>
</dbReference>
<dbReference type="AlphaFoldDB" id="A0A319BLH4"/>
<keyword evidence="5" id="KW-1185">Reference proteome</keyword>
<dbReference type="Pfam" id="PF12796">
    <property type="entry name" value="Ank_2"/>
    <property type="match status" value="1"/>
</dbReference>
<keyword evidence="2 3" id="KW-0040">ANK repeat</keyword>
<dbReference type="SMART" id="SM00248">
    <property type="entry name" value="ANK"/>
    <property type="match status" value="3"/>
</dbReference>
<dbReference type="OrthoDB" id="366390at2759"/>
<keyword evidence="1" id="KW-0677">Repeat</keyword>
<evidence type="ECO:0000256" key="2">
    <source>
        <dbReference type="ARBA" id="ARBA00023043"/>
    </source>
</evidence>
<dbReference type="PROSITE" id="PS50297">
    <property type="entry name" value="ANK_REP_REGION"/>
    <property type="match status" value="1"/>
</dbReference>
<evidence type="ECO:0000313" key="5">
    <source>
        <dbReference type="Proteomes" id="UP000248405"/>
    </source>
</evidence>
<accession>A0A319BLH4</accession>
<dbReference type="PANTHER" id="PTHR24171">
    <property type="entry name" value="ANKYRIN REPEAT DOMAIN-CONTAINING PROTEIN 39-RELATED"/>
    <property type="match status" value="1"/>
</dbReference>
<evidence type="ECO:0000256" key="3">
    <source>
        <dbReference type="PROSITE-ProRule" id="PRU00023"/>
    </source>
</evidence>
<gene>
    <name evidence="4" type="ORF">BO88DRAFT_410609</name>
</gene>
<dbReference type="PROSITE" id="PS50088">
    <property type="entry name" value="ANK_REPEAT"/>
    <property type="match status" value="1"/>
</dbReference>
<dbReference type="SUPFAM" id="SSF48403">
    <property type="entry name" value="Ankyrin repeat"/>
    <property type="match status" value="1"/>
</dbReference>
<dbReference type="EMBL" id="KZ821615">
    <property type="protein sequence ID" value="PYH73181.1"/>
    <property type="molecule type" value="Genomic_DNA"/>
</dbReference>
<evidence type="ECO:0000256" key="1">
    <source>
        <dbReference type="ARBA" id="ARBA00022737"/>
    </source>
</evidence>
<organism evidence="4 5">
    <name type="scientific">Aspergillus vadensis (strain CBS 113365 / IMI 142717 / IBT 24658)</name>
    <dbReference type="NCBI Taxonomy" id="1448311"/>
    <lineage>
        <taxon>Eukaryota</taxon>
        <taxon>Fungi</taxon>
        <taxon>Dikarya</taxon>
        <taxon>Ascomycota</taxon>
        <taxon>Pezizomycotina</taxon>
        <taxon>Eurotiomycetes</taxon>
        <taxon>Eurotiomycetidae</taxon>
        <taxon>Eurotiales</taxon>
        <taxon>Aspergillaceae</taxon>
        <taxon>Aspergillus</taxon>
        <taxon>Aspergillus subgen. Circumdati</taxon>
    </lineage>
</organism>
<sequence>MSSRSQIRLDATVADCGLVAELALNVYRSCKMSAADFQSMSDDMSTLYMTLRDIREDLSQDASGLSHTGMDSLREKLNTVHGALRCIDEELKNYERMTFSSRLRWAYLKDVLPNTGEAHTRIVGTTTALRLLEKKMSMTCDKALEKQIVKYLREVRDGLHEDSVMNLVPTDMPSKHQRWQDFKEELQRYVGIPPTVVDDHWDFIHAVVRRAQKTGDYDIELPEPSQDERALMKQIEESLVRRSKDMDKNMNELRQRAPHIDSKKTSPIVTIGLRALRIVSDERLIVAADEGDLKRVKTLINRRANVNASDRWRWTALHMAAYGGYNEIAKELIAAGADLTARTVDGETPLRLAETNRHVDVAATIQNRVDELHDQAGRQKPH</sequence>
<dbReference type="Proteomes" id="UP000248405">
    <property type="component" value="Unassembled WGS sequence"/>
</dbReference>
<reference evidence="4" key="1">
    <citation type="submission" date="2016-12" db="EMBL/GenBank/DDBJ databases">
        <title>The genomes of Aspergillus section Nigri reveals drivers in fungal speciation.</title>
        <authorList>
            <consortium name="DOE Joint Genome Institute"/>
            <person name="Vesth T.C."/>
            <person name="Nybo J."/>
            <person name="Theobald S."/>
            <person name="Brandl J."/>
            <person name="Frisvad J.C."/>
            <person name="Nielsen K.F."/>
            <person name="Lyhne E.K."/>
            <person name="Kogle M.E."/>
            <person name="Kuo A."/>
            <person name="Riley R."/>
            <person name="Clum A."/>
            <person name="Nolan M."/>
            <person name="Lipzen A."/>
            <person name="Salamov A."/>
            <person name="Henrissat B."/>
            <person name="Wiebenga A."/>
            <person name="De Vries R.P."/>
            <person name="Grigoriev I.V."/>
            <person name="Mortensen U.H."/>
            <person name="Andersen M.R."/>
            <person name="Baker S.E."/>
        </authorList>
    </citation>
    <scope>NUCLEOTIDE SEQUENCE [LARGE SCALE GENOMIC DNA]</scope>
    <source>
        <strain evidence="4">CBS 113365</strain>
    </source>
</reference>
<evidence type="ECO:0000313" key="4">
    <source>
        <dbReference type="EMBL" id="PYH73181.1"/>
    </source>
</evidence>
<name>A0A319BLH4_ASPVC</name>
<dbReference type="GeneID" id="37212601"/>
<proteinExistence type="predicted"/>